<protein>
    <recommendedName>
        <fullName evidence="6">EamA domain-containing protein</fullName>
    </recommendedName>
</protein>
<evidence type="ECO:0000313" key="7">
    <source>
        <dbReference type="EMBL" id="ADE12011.1"/>
    </source>
</evidence>
<evidence type="ECO:0000313" key="8">
    <source>
        <dbReference type="Proteomes" id="UP000001625"/>
    </source>
</evidence>
<feature type="transmembrane region" description="Helical" evidence="5">
    <location>
        <begin position="67"/>
        <end position="84"/>
    </location>
</feature>
<keyword evidence="8" id="KW-1185">Reference proteome</keyword>
<dbReference type="InterPro" id="IPR000620">
    <property type="entry name" value="EamA_dom"/>
</dbReference>
<dbReference type="Gene3D" id="1.10.3730.20">
    <property type="match status" value="1"/>
</dbReference>
<evidence type="ECO:0000256" key="4">
    <source>
        <dbReference type="ARBA" id="ARBA00023136"/>
    </source>
</evidence>
<evidence type="ECO:0000259" key="6">
    <source>
        <dbReference type="Pfam" id="PF00892"/>
    </source>
</evidence>
<evidence type="ECO:0000256" key="1">
    <source>
        <dbReference type="ARBA" id="ARBA00004141"/>
    </source>
</evidence>
<dbReference type="EMBL" id="CP001965">
    <property type="protein sequence ID" value="ADE12011.1"/>
    <property type="molecule type" value="Genomic_DNA"/>
</dbReference>
<gene>
    <name evidence="7" type="ordered locus">Slit_1780</name>
</gene>
<dbReference type="AlphaFoldDB" id="D5CSS5"/>
<accession>D5CSS5</accession>
<feature type="transmembrane region" description="Helical" evidence="5">
    <location>
        <begin position="37"/>
        <end position="55"/>
    </location>
</feature>
<feature type="transmembrane region" description="Helical" evidence="5">
    <location>
        <begin position="232"/>
        <end position="252"/>
    </location>
</feature>
<keyword evidence="3 5" id="KW-1133">Transmembrane helix</keyword>
<feature type="transmembrane region" description="Helical" evidence="5">
    <location>
        <begin position="116"/>
        <end position="135"/>
    </location>
</feature>
<feature type="transmembrane region" description="Helical" evidence="5">
    <location>
        <begin position="201"/>
        <end position="220"/>
    </location>
</feature>
<sequence length="279" mass="29606" precursor="true">MNRIRLAAYTTLTMVAFAGNSLFCRMALKETGIDAASFTTVRLLAGAAMLWLLMYWQRQAPLQHGSWRSALALFVYAVALSFAYRTINAGAGALMLFGAVQVTMILFGFMAGERMAALQIAGFVAAMAGLVILVSPGVEAPSVLDSVLMLASGTAWGVYSLFGRGLPNPAAATAGNFLRAAPLTLVLSLLSLPWMNLDAHGMLYAVLSGALTSALGYVMWYRVLQHMHAMTASTVQLSAPVIAAAGGVLLLGEAFTRDLVIASLLILGGIWLVLRFRKA</sequence>
<dbReference type="KEGG" id="slt:Slit_1780"/>
<evidence type="ECO:0000256" key="3">
    <source>
        <dbReference type="ARBA" id="ARBA00022989"/>
    </source>
</evidence>
<name>D5CSS5_SIDLE</name>
<dbReference type="SUPFAM" id="SSF103481">
    <property type="entry name" value="Multidrug resistance efflux transporter EmrE"/>
    <property type="match status" value="2"/>
</dbReference>
<dbReference type="Proteomes" id="UP000001625">
    <property type="component" value="Chromosome"/>
</dbReference>
<evidence type="ECO:0000256" key="2">
    <source>
        <dbReference type="ARBA" id="ARBA00022692"/>
    </source>
</evidence>
<dbReference type="STRING" id="580332.Slit_1780"/>
<dbReference type="InterPro" id="IPR050638">
    <property type="entry name" value="AA-Vitamin_Transporters"/>
</dbReference>
<dbReference type="HOGENOM" id="CLU_069324_0_0_4"/>
<dbReference type="RefSeq" id="WP_013029909.1">
    <property type="nucleotide sequence ID" value="NC_013959.1"/>
</dbReference>
<keyword evidence="2 5" id="KW-0812">Transmembrane</keyword>
<feature type="transmembrane region" description="Helical" evidence="5">
    <location>
        <begin position="177"/>
        <end position="195"/>
    </location>
</feature>
<keyword evidence="4 5" id="KW-0472">Membrane</keyword>
<feature type="transmembrane region" description="Helical" evidence="5">
    <location>
        <begin position="147"/>
        <end position="165"/>
    </location>
</feature>
<dbReference type="Pfam" id="PF00892">
    <property type="entry name" value="EamA"/>
    <property type="match status" value="1"/>
</dbReference>
<dbReference type="PANTHER" id="PTHR32322">
    <property type="entry name" value="INNER MEMBRANE TRANSPORTER"/>
    <property type="match status" value="1"/>
</dbReference>
<dbReference type="eggNOG" id="COG0697">
    <property type="taxonomic scope" value="Bacteria"/>
</dbReference>
<dbReference type="GO" id="GO:0016020">
    <property type="term" value="C:membrane"/>
    <property type="evidence" value="ECO:0007669"/>
    <property type="project" value="UniProtKB-SubCell"/>
</dbReference>
<reference evidence="7 8" key="1">
    <citation type="submission" date="2010-03" db="EMBL/GenBank/DDBJ databases">
        <title>Complete sequence of Sideroxydans lithotrophicus ES-1.</title>
        <authorList>
            <consortium name="US DOE Joint Genome Institute"/>
            <person name="Lucas S."/>
            <person name="Copeland A."/>
            <person name="Lapidus A."/>
            <person name="Cheng J.-F."/>
            <person name="Bruce D."/>
            <person name="Goodwin L."/>
            <person name="Pitluck S."/>
            <person name="Munk A.C."/>
            <person name="Detter J.C."/>
            <person name="Han C."/>
            <person name="Tapia R."/>
            <person name="Larimer F."/>
            <person name="Land M."/>
            <person name="Hauser L."/>
            <person name="Kyrpides N."/>
            <person name="Ivanova N."/>
            <person name="Emerson D."/>
            <person name="Woyke T."/>
        </authorList>
    </citation>
    <scope>NUCLEOTIDE SEQUENCE [LARGE SCALE GENOMIC DNA]</scope>
    <source>
        <strain evidence="7 8">ES-1</strain>
    </source>
</reference>
<evidence type="ECO:0000256" key="5">
    <source>
        <dbReference type="SAM" id="Phobius"/>
    </source>
</evidence>
<feature type="transmembrane region" description="Helical" evidence="5">
    <location>
        <begin position="90"/>
        <end position="109"/>
    </location>
</feature>
<feature type="transmembrane region" description="Helical" evidence="5">
    <location>
        <begin position="258"/>
        <end position="276"/>
    </location>
</feature>
<proteinExistence type="predicted"/>
<dbReference type="PANTHER" id="PTHR32322:SF9">
    <property type="entry name" value="AMINO-ACID METABOLITE EFFLUX PUMP-RELATED"/>
    <property type="match status" value="1"/>
</dbReference>
<dbReference type="InterPro" id="IPR037185">
    <property type="entry name" value="EmrE-like"/>
</dbReference>
<feature type="domain" description="EamA" evidence="6">
    <location>
        <begin position="147"/>
        <end position="274"/>
    </location>
</feature>
<organism evidence="7 8">
    <name type="scientific">Sideroxydans lithotrophicus (strain ES-1)</name>
    <dbReference type="NCBI Taxonomy" id="580332"/>
    <lineage>
        <taxon>Bacteria</taxon>
        <taxon>Pseudomonadati</taxon>
        <taxon>Pseudomonadota</taxon>
        <taxon>Betaproteobacteria</taxon>
        <taxon>Nitrosomonadales</taxon>
        <taxon>Gallionellaceae</taxon>
        <taxon>Sideroxydans</taxon>
    </lineage>
</organism>
<comment type="subcellular location">
    <subcellularLocation>
        <location evidence="1">Membrane</location>
        <topology evidence="1">Multi-pass membrane protein</topology>
    </subcellularLocation>
</comment>